<name>A0A2R3QFM3_9BURK</name>
<evidence type="ECO:0000313" key="2">
    <source>
        <dbReference type="EMBL" id="AVO50484.1"/>
    </source>
</evidence>
<accession>A0A2R3QFM3</accession>
<dbReference type="Proteomes" id="UP000237925">
    <property type="component" value="Chromosome"/>
</dbReference>
<evidence type="ECO:0000259" key="1">
    <source>
        <dbReference type="PROSITE" id="PS51833"/>
    </source>
</evidence>
<dbReference type="PANTHER" id="PTHR33525:SF6">
    <property type="entry name" value="HDOD DOMAIN-CONTAINING PROTEIN"/>
    <property type="match status" value="1"/>
</dbReference>
<dbReference type="AlphaFoldDB" id="A0A2R3QFM3"/>
<dbReference type="InterPro" id="IPR052340">
    <property type="entry name" value="RNase_Y/CdgJ"/>
</dbReference>
<dbReference type="RefSeq" id="WP_106684935.1">
    <property type="nucleotide sequence ID" value="NZ_CP027667.1"/>
</dbReference>
<proteinExistence type="predicted"/>
<keyword evidence="2" id="KW-0418">Kinase</keyword>
<reference evidence="2 3" key="1">
    <citation type="submission" date="2018-03" db="EMBL/GenBank/DDBJ databases">
        <title>Genome sequencing of Melaminivora sp.</title>
        <authorList>
            <person name="Kim S.-J."/>
            <person name="Heo J."/>
            <person name="Ahn J.-H."/>
            <person name="Kwon S.-W."/>
        </authorList>
    </citation>
    <scope>NUCLEOTIDE SEQUENCE [LARGE SCALE GENOMIC DNA]</scope>
    <source>
        <strain evidence="2 3">SC2-9</strain>
    </source>
</reference>
<organism evidence="2 3">
    <name type="scientific">Melaminivora suipulveris</name>
    <dbReference type="NCBI Taxonomy" id="2109913"/>
    <lineage>
        <taxon>Bacteria</taxon>
        <taxon>Pseudomonadati</taxon>
        <taxon>Pseudomonadota</taxon>
        <taxon>Betaproteobacteria</taxon>
        <taxon>Burkholderiales</taxon>
        <taxon>Comamonadaceae</taxon>
        <taxon>Melaminivora</taxon>
    </lineage>
</organism>
<dbReference type="KEGG" id="mela:C6568_15460"/>
<keyword evidence="3" id="KW-1185">Reference proteome</keyword>
<sequence>MQLQALLDQPPKLPSLPRAVALLMGELAKAEPSQRRLSQLFATDPTLAAQLLREANAPAHGAQGQINAIAEALALLGVQPLRELVARAAVGARSVPGVDLPQFWRYSLHAAKMARSLAGLVRHNQLAAYTAGLVHALGELVLHLADPARMQSIGALAGPLDLRRGLLERHLLGYSYAQVSAGLARQWDFPQDVVDALQHHLTPFDNEVCEPLAGVLHLAVWRARTHALGLNERETVVTFPGEVGVALGLDIDTVLQQDPIDWNAPPAETPLAGRLA</sequence>
<dbReference type="GO" id="GO:0016301">
    <property type="term" value="F:kinase activity"/>
    <property type="evidence" value="ECO:0007669"/>
    <property type="project" value="UniProtKB-KW"/>
</dbReference>
<dbReference type="InterPro" id="IPR013976">
    <property type="entry name" value="HDOD"/>
</dbReference>
<dbReference type="OrthoDB" id="9770715at2"/>
<evidence type="ECO:0000313" key="3">
    <source>
        <dbReference type="Proteomes" id="UP000237925"/>
    </source>
</evidence>
<dbReference type="PROSITE" id="PS51833">
    <property type="entry name" value="HDOD"/>
    <property type="match status" value="1"/>
</dbReference>
<dbReference type="EMBL" id="CP027667">
    <property type="protein sequence ID" value="AVO50484.1"/>
    <property type="molecule type" value="Genomic_DNA"/>
</dbReference>
<dbReference type="PANTHER" id="PTHR33525">
    <property type="match status" value="1"/>
</dbReference>
<dbReference type="Pfam" id="PF08668">
    <property type="entry name" value="HDOD"/>
    <property type="match status" value="1"/>
</dbReference>
<feature type="domain" description="HDOD" evidence="1">
    <location>
        <begin position="13"/>
        <end position="203"/>
    </location>
</feature>
<protein>
    <submittedName>
        <fullName evidence="2">Histidine kinase</fullName>
    </submittedName>
</protein>
<dbReference type="Gene3D" id="1.10.3210.10">
    <property type="entry name" value="Hypothetical protein af1432"/>
    <property type="match status" value="1"/>
</dbReference>
<keyword evidence="2" id="KW-0808">Transferase</keyword>
<gene>
    <name evidence="2" type="ORF">C6568_15460</name>
</gene>
<dbReference type="SUPFAM" id="SSF109604">
    <property type="entry name" value="HD-domain/PDEase-like"/>
    <property type="match status" value="1"/>
</dbReference>